<dbReference type="OrthoDB" id="2811554at2759"/>
<protein>
    <submittedName>
        <fullName evidence="1">Uncharacterized protein</fullName>
    </submittedName>
</protein>
<dbReference type="EMBL" id="KB445808">
    <property type="protein sequence ID" value="EMD33005.1"/>
    <property type="molecule type" value="Genomic_DNA"/>
</dbReference>
<reference evidence="1 2" key="1">
    <citation type="journal article" date="2012" name="Proc. Natl. Acad. Sci. U.S.A.">
        <title>Comparative genomics of Ceriporiopsis subvermispora and Phanerochaete chrysosporium provide insight into selective ligninolysis.</title>
        <authorList>
            <person name="Fernandez-Fueyo E."/>
            <person name="Ruiz-Duenas F.J."/>
            <person name="Ferreira P."/>
            <person name="Floudas D."/>
            <person name="Hibbett D.S."/>
            <person name="Canessa P."/>
            <person name="Larrondo L.F."/>
            <person name="James T.Y."/>
            <person name="Seelenfreund D."/>
            <person name="Lobos S."/>
            <person name="Polanco R."/>
            <person name="Tello M."/>
            <person name="Honda Y."/>
            <person name="Watanabe T."/>
            <person name="Watanabe T."/>
            <person name="Ryu J.S."/>
            <person name="Kubicek C.P."/>
            <person name="Schmoll M."/>
            <person name="Gaskell J."/>
            <person name="Hammel K.E."/>
            <person name="St John F.J."/>
            <person name="Vanden Wymelenberg A."/>
            <person name="Sabat G."/>
            <person name="Splinter BonDurant S."/>
            <person name="Syed K."/>
            <person name="Yadav J.S."/>
            <person name="Doddapaneni H."/>
            <person name="Subramanian V."/>
            <person name="Lavin J.L."/>
            <person name="Oguiza J.A."/>
            <person name="Perez G."/>
            <person name="Pisabarro A.G."/>
            <person name="Ramirez L."/>
            <person name="Santoyo F."/>
            <person name="Master E."/>
            <person name="Coutinho P.M."/>
            <person name="Henrissat B."/>
            <person name="Lombard V."/>
            <person name="Magnuson J.K."/>
            <person name="Kuees U."/>
            <person name="Hori C."/>
            <person name="Igarashi K."/>
            <person name="Samejima M."/>
            <person name="Held B.W."/>
            <person name="Barry K.W."/>
            <person name="LaButti K.M."/>
            <person name="Lapidus A."/>
            <person name="Lindquist E.A."/>
            <person name="Lucas S.M."/>
            <person name="Riley R."/>
            <person name="Salamov A.A."/>
            <person name="Hoffmeister D."/>
            <person name="Schwenk D."/>
            <person name="Hadar Y."/>
            <person name="Yarden O."/>
            <person name="de Vries R.P."/>
            <person name="Wiebenga A."/>
            <person name="Stenlid J."/>
            <person name="Eastwood D."/>
            <person name="Grigoriev I.V."/>
            <person name="Berka R.M."/>
            <person name="Blanchette R.A."/>
            <person name="Kersten P."/>
            <person name="Martinez A.T."/>
            <person name="Vicuna R."/>
            <person name="Cullen D."/>
        </authorList>
    </citation>
    <scope>NUCLEOTIDE SEQUENCE [LARGE SCALE GENOMIC DNA]</scope>
    <source>
        <strain evidence="1 2">B</strain>
    </source>
</reference>
<evidence type="ECO:0000313" key="1">
    <source>
        <dbReference type="EMBL" id="EMD33005.1"/>
    </source>
</evidence>
<organism evidence="1 2">
    <name type="scientific">Ceriporiopsis subvermispora (strain B)</name>
    <name type="common">White-rot fungus</name>
    <name type="synonym">Gelatoporia subvermispora</name>
    <dbReference type="NCBI Taxonomy" id="914234"/>
    <lineage>
        <taxon>Eukaryota</taxon>
        <taxon>Fungi</taxon>
        <taxon>Dikarya</taxon>
        <taxon>Basidiomycota</taxon>
        <taxon>Agaricomycotina</taxon>
        <taxon>Agaricomycetes</taxon>
        <taxon>Polyporales</taxon>
        <taxon>Gelatoporiaceae</taxon>
        <taxon>Gelatoporia</taxon>
    </lineage>
</organism>
<gene>
    <name evidence="1" type="ORF">CERSUDRAFT_99014</name>
</gene>
<name>M2QLJ3_CERS8</name>
<accession>M2QLJ3</accession>
<sequence>MSPERQQKAYRAFRAQRVANLPASLRPGRPQTDDVVRHTPALSTLEPVLYEPYLFEPVPPVLHYGYRVGPMRLRELAEGLGHISTTGTRRCPSASATLFVMSHIRELLNHDAELATVWCEGKEYLMLSISTNANQSNRLEEIVPRLQEFLGETGPPMWYLDSDDCFWIKSSVTWRDVLLCDDELSI</sequence>
<proteinExistence type="predicted"/>
<dbReference type="HOGENOM" id="CLU_118185_0_0_1"/>
<dbReference type="Proteomes" id="UP000016930">
    <property type="component" value="Unassembled WGS sequence"/>
</dbReference>
<dbReference type="AlphaFoldDB" id="M2QLJ3"/>
<evidence type="ECO:0000313" key="2">
    <source>
        <dbReference type="Proteomes" id="UP000016930"/>
    </source>
</evidence>
<keyword evidence="2" id="KW-1185">Reference proteome</keyword>